<feature type="compositionally biased region" description="Pro residues" evidence="1">
    <location>
        <begin position="42"/>
        <end position="52"/>
    </location>
</feature>
<keyword evidence="2" id="KW-1133">Transmembrane helix</keyword>
<dbReference type="RefSeq" id="XP_013895610.1">
    <property type="nucleotide sequence ID" value="XM_014040156.1"/>
</dbReference>
<dbReference type="KEGG" id="mng:MNEG_11373"/>
<dbReference type="EMBL" id="KK102932">
    <property type="protein sequence ID" value="KIY96590.1"/>
    <property type="molecule type" value="Genomic_DNA"/>
</dbReference>
<dbReference type="Proteomes" id="UP000054498">
    <property type="component" value="Unassembled WGS sequence"/>
</dbReference>
<keyword evidence="2" id="KW-0812">Transmembrane</keyword>
<organism evidence="3 4">
    <name type="scientific">Monoraphidium neglectum</name>
    <dbReference type="NCBI Taxonomy" id="145388"/>
    <lineage>
        <taxon>Eukaryota</taxon>
        <taxon>Viridiplantae</taxon>
        <taxon>Chlorophyta</taxon>
        <taxon>core chlorophytes</taxon>
        <taxon>Chlorophyceae</taxon>
        <taxon>CS clade</taxon>
        <taxon>Sphaeropleales</taxon>
        <taxon>Selenastraceae</taxon>
        <taxon>Monoraphidium</taxon>
    </lineage>
</organism>
<feature type="region of interest" description="Disordered" evidence="1">
    <location>
        <begin position="1"/>
        <end position="103"/>
    </location>
</feature>
<protein>
    <submittedName>
        <fullName evidence="3">Uncharacterized protein</fullName>
    </submittedName>
</protein>
<evidence type="ECO:0000313" key="4">
    <source>
        <dbReference type="Proteomes" id="UP000054498"/>
    </source>
</evidence>
<keyword evidence="4" id="KW-1185">Reference proteome</keyword>
<evidence type="ECO:0000256" key="2">
    <source>
        <dbReference type="SAM" id="Phobius"/>
    </source>
</evidence>
<reference evidence="3 4" key="1">
    <citation type="journal article" date="2013" name="BMC Genomics">
        <title>Reconstruction of the lipid metabolism for the microalga Monoraphidium neglectum from its genome sequence reveals characteristics suitable for biofuel production.</title>
        <authorList>
            <person name="Bogen C."/>
            <person name="Al-Dilaimi A."/>
            <person name="Albersmeier A."/>
            <person name="Wichmann J."/>
            <person name="Grundmann M."/>
            <person name="Rupp O."/>
            <person name="Lauersen K.J."/>
            <person name="Blifernez-Klassen O."/>
            <person name="Kalinowski J."/>
            <person name="Goesmann A."/>
            <person name="Mussgnug J.H."/>
            <person name="Kruse O."/>
        </authorList>
    </citation>
    <scope>NUCLEOTIDE SEQUENCE [LARGE SCALE GENOMIC DNA]</scope>
    <source>
        <strain evidence="3 4">SAG 48.87</strain>
    </source>
</reference>
<gene>
    <name evidence="3" type="ORF">MNEG_11373</name>
</gene>
<feature type="non-terminal residue" evidence="3">
    <location>
        <position position="1"/>
    </location>
</feature>
<feature type="region of interest" description="Disordered" evidence="1">
    <location>
        <begin position="230"/>
        <end position="257"/>
    </location>
</feature>
<feature type="transmembrane region" description="Helical" evidence="2">
    <location>
        <begin position="197"/>
        <end position="220"/>
    </location>
</feature>
<evidence type="ECO:0000313" key="3">
    <source>
        <dbReference type="EMBL" id="KIY96590.1"/>
    </source>
</evidence>
<feature type="compositionally biased region" description="Pro residues" evidence="1">
    <location>
        <begin position="59"/>
        <end position="79"/>
    </location>
</feature>
<evidence type="ECO:0000256" key="1">
    <source>
        <dbReference type="SAM" id="MobiDB-lite"/>
    </source>
</evidence>
<proteinExistence type="predicted"/>
<feature type="compositionally biased region" description="Low complexity" evidence="1">
    <location>
        <begin position="234"/>
        <end position="244"/>
    </location>
</feature>
<accession>A0A0D2MPJ7</accession>
<dbReference type="AlphaFoldDB" id="A0A0D2MPJ7"/>
<sequence>EDTSYLYPSEVLADAAPAPPDRATLDALIGLGSPAGASSVSPPSPAALPASPPASSGGPPAPQGAQPPPPGQQPVPPSPLTSSQPTAGLAGASVTGGGSGAAGQPAAVVTSAASFAAPVPSTPAAQVQGAALPLVSATAASGVVSQQLLITQRPSLLLLSSPAPLKSTASAAQAAGLGVAVEAPAESPAAPLNTTRLGIILAVICGLGAAATLIALLLAFSRWCLATNRGRQGGSSRLQSSAGQTAGGGGGGNAAQQRHMGWVPAAAPALLDGVGAVGGGSSRAGSSSGFASGSGVTHRAAAAALMRQPSGLGYPNR</sequence>
<keyword evidence="2" id="KW-0472">Membrane</keyword>
<name>A0A0D2MPJ7_9CHLO</name>
<dbReference type="GeneID" id="25728629"/>
<feature type="compositionally biased region" description="Low complexity" evidence="1">
    <location>
        <begin position="12"/>
        <end position="41"/>
    </location>
</feature>